<dbReference type="Pfam" id="PF02627">
    <property type="entry name" value="CMD"/>
    <property type="match status" value="1"/>
</dbReference>
<dbReference type="EMBL" id="BSPX01000066">
    <property type="protein sequence ID" value="GLT23964.1"/>
    <property type="molecule type" value="Genomic_DNA"/>
</dbReference>
<dbReference type="PANTHER" id="PTHR33930">
    <property type="entry name" value="ALKYL HYDROPEROXIDE REDUCTASE AHPD"/>
    <property type="match status" value="1"/>
</dbReference>
<keyword evidence="3" id="KW-1185">Reference proteome</keyword>
<evidence type="ECO:0000259" key="1">
    <source>
        <dbReference type="Pfam" id="PF02627"/>
    </source>
</evidence>
<reference evidence="3" key="1">
    <citation type="journal article" date="2019" name="Int. J. Syst. Evol. Microbiol.">
        <title>The Global Catalogue of Microorganisms (GCM) 10K type strain sequencing project: providing services to taxonomists for standard genome sequencing and annotation.</title>
        <authorList>
            <consortium name="The Broad Institute Genomics Platform"/>
            <consortium name="The Broad Institute Genome Sequencing Center for Infectious Disease"/>
            <person name="Wu L."/>
            <person name="Ma J."/>
        </authorList>
    </citation>
    <scope>NUCLEOTIDE SEQUENCE [LARGE SCALE GENOMIC DNA]</scope>
    <source>
        <strain evidence="3">NBRC 102407</strain>
    </source>
</reference>
<dbReference type="RefSeq" id="WP_153160906.1">
    <property type="nucleotide sequence ID" value="NZ_BSPX01000066.1"/>
</dbReference>
<dbReference type="PANTHER" id="PTHR33930:SF2">
    <property type="entry name" value="BLR3452 PROTEIN"/>
    <property type="match status" value="1"/>
</dbReference>
<feature type="domain" description="Carboxymuconolactone decarboxylase-like" evidence="1">
    <location>
        <begin position="25"/>
        <end position="107"/>
    </location>
</feature>
<evidence type="ECO:0000313" key="2">
    <source>
        <dbReference type="EMBL" id="GLT23964.1"/>
    </source>
</evidence>
<accession>A0ABQ6FF82</accession>
<protein>
    <submittedName>
        <fullName evidence="2">Alkyl hydroperoxide reductase AhpD</fullName>
    </submittedName>
</protein>
<sequence>MSSKSFVQITGDLSKGMEALRAEIPETMKGFGVMAKEAMKEGALTALEKELIALAIGVSARCDGCIGFHVKALIRLGVTREQLMETLGICTYMGGGPSLMYAAEAVRAYDEFTARTAKPA</sequence>
<dbReference type="NCBIfam" id="TIGR00778">
    <property type="entry name" value="ahpD_dom"/>
    <property type="match status" value="1"/>
</dbReference>
<gene>
    <name evidence="2" type="ORF">GCM10007933_34350</name>
</gene>
<dbReference type="Proteomes" id="UP001157167">
    <property type="component" value="Unassembled WGS sequence"/>
</dbReference>
<dbReference type="SUPFAM" id="SSF69118">
    <property type="entry name" value="AhpD-like"/>
    <property type="match status" value="1"/>
</dbReference>
<name>A0ABQ6FF82_9RHOO</name>
<comment type="caution">
    <text evidence="2">The sequence shown here is derived from an EMBL/GenBank/DDBJ whole genome shotgun (WGS) entry which is preliminary data.</text>
</comment>
<evidence type="ECO:0000313" key="3">
    <source>
        <dbReference type="Proteomes" id="UP001157167"/>
    </source>
</evidence>
<dbReference type="InterPro" id="IPR003779">
    <property type="entry name" value="CMD-like"/>
</dbReference>
<dbReference type="Gene3D" id="1.20.1290.10">
    <property type="entry name" value="AhpD-like"/>
    <property type="match status" value="1"/>
</dbReference>
<organism evidence="2 3">
    <name type="scientific">Zoogloea oryzae</name>
    <dbReference type="NCBI Taxonomy" id="310767"/>
    <lineage>
        <taxon>Bacteria</taxon>
        <taxon>Pseudomonadati</taxon>
        <taxon>Pseudomonadota</taxon>
        <taxon>Betaproteobacteria</taxon>
        <taxon>Rhodocyclales</taxon>
        <taxon>Zoogloeaceae</taxon>
        <taxon>Zoogloea</taxon>
    </lineage>
</organism>
<dbReference type="InterPro" id="IPR029032">
    <property type="entry name" value="AhpD-like"/>
</dbReference>
<proteinExistence type="predicted"/>
<dbReference type="InterPro" id="IPR004675">
    <property type="entry name" value="AhpD_core"/>
</dbReference>